<dbReference type="NCBIfam" id="TIGR00222">
    <property type="entry name" value="panB"/>
    <property type="match status" value="1"/>
</dbReference>
<comment type="subunit">
    <text evidence="3 7">Homodecamer; pentamer of dimers.</text>
</comment>
<dbReference type="Gene3D" id="3.20.20.60">
    <property type="entry name" value="Phosphoenolpyruvate-binding domains"/>
    <property type="match status" value="1"/>
</dbReference>
<comment type="subcellular location">
    <subcellularLocation>
        <location evidence="7">Cytoplasm</location>
    </subcellularLocation>
</comment>
<dbReference type="HAMAP" id="MF_00156">
    <property type="entry name" value="PanB"/>
    <property type="match status" value="1"/>
</dbReference>
<organism evidence="11 12">
    <name type="scientific">Tectimicrobiota bacterium</name>
    <dbReference type="NCBI Taxonomy" id="2528274"/>
    <lineage>
        <taxon>Bacteria</taxon>
        <taxon>Pseudomonadati</taxon>
        <taxon>Nitrospinota/Tectimicrobiota group</taxon>
        <taxon>Candidatus Tectimicrobiota</taxon>
    </lineage>
</organism>
<feature type="binding site" evidence="7 10">
    <location>
        <position position="121"/>
    </location>
    <ligand>
        <name>Mg(2+)</name>
        <dbReference type="ChEBI" id="CHEBI:18420"/>
    </ligand>
</feature>
<evidence type="ECO:0000313" key="12">
    <source>
        <dbReference type="Proteomes" id="UP000782312"/>
    </source>
</evidence>
<comment type="similarity">
    <text evidence="2 7">Belongs to the PanB family.</text>
</comment>
<evidence type="ECO:0000256" key="7">
    <source>
        <dbReference type="HAMAP-Rule" id="MF_00156"/>
    </source>
</evidence>
<feature type="binding site" evidence="7 9">
    <location>
        <position position="119"/>
    </location>
    <ligand>
        <name>3-methyl-2-oxobutanoate</name>
        <dbReference type="ChEBI" id="CHEBI:11851"/>
    </ligand>
</feature>
<dbReference type="CDD" id="cd06557">
    <property type="entry name" value="KPHMT-like"/>
    <property type="match status" value="1"/>
</dbReference>
<keyword evidence="7 10" id="KW-0460">Magnesium</keyword>
<dbReference type="EMBL" id="JACPUR010000017">
    <property type="protein sequence ID" value="MBI3127488.1"/>
    <property type="molecule type" value="Genomic_DNA"/>
</dbReference>
<feature type="binding site" evidence="7 10">
    <location>
        <position position="89"/>
    </location>
    <ligand>
        <name>Mg(2+)</name>
        <dbReference type="ChEBI" id="CHEBI:18420"/>
    </ligand>
</feature>
<dbReference type="GO" id="GO:0000287">
    <property type="term" value="F:magnesium ion binding"/>
    <property type="evidence" value="ECO:0007669"/>
    <property type="project" value="TreeGrafter"/>
</dbReference>
<evidence type="ECO:0000256" key="10">
    <source>
        <dbReference type="PIRSR" id="PIRSR000388-3"/>
    </source>
</evidence>
<comment type="function">
    <text evidence="6 7">Catalyzes the reversible reaction in which hydroxymethyl group from 5,10-methylenetetrahydrofolate is transferred onto alpha-ketoisovalerate to form ketopantoate.</text>
</comment>
<dbReference type="NCBIfam" id="NF001452">
    <property type="entry name" value="PRK00311.1"/>
    <property type="match status" value="1"/>
</dbReference>
<reference evidence="11" key="1">
    <citation type="submission" date="2020-07" db="EMBL/GenBank/DDBJ databases">
        <title>Huge and variable diversity of episymbiotic CPR bacteria and DPANN archaea in groundwater ecosystems.</title>
        <authorList>
            <person name="He C.Y."/>
            <person name="Keren R."/>
            <person name="Whittaker M."/>
            <person name="Farag I.F."/>
            <person name="Doudna J."/>
            <person name="Cate J.H.D."/>
            <person name="Banfield J.F."/>
        </authorList>
    </citation>
    <scope>NUCLEOTIDE SEQUENCE</scope>
    <source>
        <strain evidence="11">NC_groundwater_763_Ag_S-0.2um_68_21</strain>
    </source>
</reference>
<dbReference type="InterPro" id="IPR003700">
    <property type="entry name" value="Pantoate_hydroxy_MeTrfase"/>
</dbReference>
<dbReference type="EC" id="2.1.2.11" evidence="7"/>
<sequence>MVTCTHRKKITSVTVRASKGGERLTSVTAYDYPTAKIADEAGVDILLVGDSLGMVVLGYPDTTKVTLDDILHHTKAVARAKPLSLLVADLPFLTYGVDVRETVRNAGRLIQEGGAEAVKLEGGVRVREDIRAVVDCQIPVMGHVGLTPQSFHAFGGFKIQGKKSEDADRVLRDAVAVQEAGAFSVVLEGIPAALAGRITREIDIPTIGIGAGPACDGQVLVLHDMLGLYPDFQPKFVKVYANLGDATRSAFERFCREVREGVFPGPEHSF</sequence>
<proteinExistence type="inferred from homology"/>
<dbReference type="Proteomes" id="UP000782312">
    <property type="component" value="Unassembled WGS sequence"/>
</dbReference>
<comment type="caution">
    <text evidence="11">The sequence shown here is derived from an EMBL/GenBank/DDBJ whole genome shotgun (WGS) entry which is preliminary data.</text>
</comment>
<feature type="active site" description="Proton acceptor" evidence="7 8">
    <location>
        <position position="188"/>
    </location>
</feature>
<evidence type="ECO:0000256" key="8">
    <source>
        <dbReference type="PIRSR" id="PIRSR000388-1"/>
    </source>
</evidence>
<name>A0A932HZT9_UNCTE</name>
<evidence type="ECO:0000313" key="11">
    <source>
        <dbReference type="EMBL" id="MBI3127488.1"/>
    </source>
</evidence>
<keyword evidence="5 7" id="KW-0808">Transferase</keyword>
<feature type="binding site" evidence="7 9">
    <location>
        <begin position="50"/>
        <end position="51"/>
    </location>
    <ligand>
        <name>3-methyl-2-oxobutanoate</name>
        <dbReference type="ChEBI" id="CHEBI:11851"/>
    </ligand>
</feature>
<evidence type="ECO:0000256" key="3">
    <source>
        <dbReference type="ARBA" id="ARBA00011424"/>
    </source>
</evidence>
<dbReference type="PANTHER" id="PTHR20881">
    <property type="entry name" value="3-METHYL-2-OXOBUTANOATE HYDROXYMETHYLTRANSFERASE"/>
    <property type="match status" value="1"/>
</dbReference>
<evidence type="ECO:0000256" key="2">
    <source>
        <dbReference type="ARBA" id="ARBA00008676"/>
    </source>
</evidence>
<keyword evidence="7" id="KW-0963">Cytoplasm</keyword>
<dbReference type="GO" id="GO:0015940">
    <property type="term" value="P:pantothenate biosynthetic process"/>
    <property type="evidence" value="ECO:0007669"/>
    <property type="project" value="UniProtKB-UniRule"/>
</dbReference>
<evidence type="ECO:0000256" key="9">
    <source>
        <dbReference type="PIRSR" id="PIRSR000388-2"/>
    </source>
</evidence>
<dbReference type="GO" id="GO:0003864">
    <property type="term" value="F:3-methyl-2-oxobutanoate hydroxymethyltransferase activity"/>
    <property type="evidence" value="ECO:0007669"/>
    <property type="project" value="UniProtKB-UniRule"/>
</dbReference>
<dbReference type="AlphaFoldDB" id="A0A932HZT9"/>
<dbReference type="GO" id="GO:0005737">
    <property type="term" value="C:cytoplasm"/>
    <property type="evidence" value="ECO:0007669"/>
    <property type="project" value="UniProtKB-SubCell"/>
</dbReference>
<dbReference type="PIRSF" id="PIRSF000388">
    <property type="entry name" value="Pantoate_hydroxy_MeTrfase"/>
    <property type="match status" value="1"/>
</dbReference>
<evidence type="ECO:0000256" key="6">
    <source>
        <dbReference type="ARBA" id="ARBA00056497"/>
    </source>
</evidence>
<evidence type="ECO:0000256" key="1">
    <source>
        <dbReference type="ARBA" id="ARBA00005033"/>
    </source>
</evidence>
<comment type="catalytic activity">
    <reaction evidence="7">
        <text>(6R)-5,10-methylene-5,6,7,8-tetrahydrofolate + 3-methyl-2-oxobutanoate + H2O = 2-dehydropantoate + (6S)-5,6,7,8-tetrahydrofolate</text>
        <dbReference type="Rhea" id="RHEA:11824"/>
        <dbReference type="ChEBI" id="CHEBI:11561"/>
        <dbReference type="ChEBI" id="CHEBI:11851"/>
        <dbReference type="ChEBI" id="CHEBI:15377"/>
        <dbReference type="ChEBI" id="CHEBI:15636"/>
        <dbReference type="ChEBI" id="CHEBI:57453"/>
        <dbReference type="EC" id="2.1.2.11"/>
    </reaction>
</comment>
<keyword evidence="4 7" id="KW-0566">Pantothenate biosynthesis</keyword>
<gene>
    <name evidence="7 11" type="primary">panB</name>
    <name evidence="11" type="ORF">HYZ11_07790</name>
</gene>
<evidence type="ECO:0000256" key="4">
    <source>
        <dbReference type="ARBA" id="ARBA00022655"/>
    </source>
</evidence>
<comment type="cofactor">
    <cofactor evidence="7 10">
        <name>Mg(2+)</name>
        <dbReference type="ChEBI" id="CHEBI:18420"/>
    </cofactor>
    <text evidence="7 10">Binds 1 Mg(2+) ion per subunit.</text>
</comment>
<dbReference type="InterPro" id="IPR015813">
    <property type="entry name" value="Pyrv/PenolPyrv_kinase-like_dom"/>
</dbReference>
<feature type="binding site" evidence="7 9">
    <location>
        <position position="89"/>
    </location>
    <ligand>
        <name>3-methyl-2-oxobutanoate</name>
        <dbReference type="ChEBI" id="CHEBI:11851"/>
    </ligand>
</feature>
<dbReference type="PANTHER" id="PTHR20881:SF0">
    <property type="entry name" value="3-METHYL-2-OXOBUTANOATE HYDROXYMETHYLTRANSFERASE"/>
    <property type="match status" value="1"/>
</dbReference>
<dbReference type="SUPFAM" id="SSF51621">
    <property type="entry name" value="Phosphoenolpyruvate/pyruvate domain"/>
    <property type="match status" value="1"/>
</dbReference>
<feature type="binding site" evidence="7 10">
    <location>
        <position position="50"/>
    </location>
    <ligand>
        <name>Mg(2+)</name>
        <dbReference type="ChEBI" id="CHEBI:18420"/>
    </ligand>
</feature>
<dbReference type="InterPro" id="IPR040442">
    <property type="entry name" value="Pyrv_kinase-like_dom_sf"/>
</dbReference>
<evidence type="ECO:0000256" key="5">
    <source>
        <dbReference type="ARBA" id="ARBA00022679"/>
    </source>
</evidence>
<accession>A0A932HZT9</accession>
<protein>
    <recommendedName>
        <fullName evidence="7">3-methyl-2-oxobutanoate hydroxymethyltransferase</fullName>
        <ecNumber evidence="7">2.1.2.11</ecNumber>
    </recommendedName>
    <alternativeName>
        <fullName evidence="7">Ketopantoate hydroxymethyltransferase</fullName>
        <shortName evidence="7">KPHMT</shortName>
    </alternativeName>
</protein>
<comment type="pathway">
    <text evidence="1 7">Cofactor biosynthesis; (R)-pantothenate biosynthesis; (R)-pantoate from 3-methyl-2-oxobutanoate: step 1/2.</text>
</comment>
<dbReference type="Pfam" id="PF02548">
    <property type="entry name" value="Pantoate_transf"/>
    <property type="match status" value="1"/>
</dbReference>
<keyword evidence="7 10" id="KW-0479">Metal-binding</keyword>
<dbReference type="FunFam" id="3.20.20.60:FF:000003">
    <property type="entry name" value="3-methyl-2-oxobutanoate hydroxymethyltransferase"/>
    <property type="match status" value="1"/>
</dbReference>